<evidence type="ECO:0000313" key="5">
    <source>
        <dbReference type="EMBL" id="KJE26130.1"/>
    </source>
</evidence>
<comment type="caution">
    <text evidence="5">The sequence shown here is derived from an EMBL/GenBank/DDBJ whole genome shotgun (WGS) entry which is preliminary data.</text>
</comment>
<dbReference type="Proteomes" id="UP000032522">
    <property type="component" value="Unassembled WGS sequence"/>
</dbReference>
<gene>
    <name evidence="5" type="ORF">LG52_1345</name>
</gene>
<keyword evidence="2 3" id="KW-0378">Hydrolase</keyword>
<accession>A0A0D8BPR6</accession>
<dbReference type="GeneID" id="32063663"/>
<evidence type="ECO:0000256" key="3">
    <source>
        <dbReference type="RuleBase" id="RU003476"/>
    </source>
</evidence>
<dbReference type="OMA" id="GHELIQM"/>
<dbReference type="GO" id="GO:0016787">
    <property type="term" value="F:hydrolase activity"/>
    <property type="evidence" value="ECO:0007669"/>
    <property type="project" value="UniProtKB-KW"/>
</dbReference>
<sequence length="148" mass="16761">MGYIEELRKIIGTRPIILAGAGVAVTDECGRILLQKRRDGLWGLPGGLLELGESAEEAARREVWEETGLEIGKLELVDVFSGKKYFVRLPNGDQYYPVTVVYLTRDIRGGELKEDGEESLEVKFFPFHELPNELSPLVKDFIEQYFRG</sequence>
<dbReference type="PATRIC" id="fig|1462.6.peg.1539"/>
<dbReference type="SUPFAM" id="SSF55811">
    <property type="entry name" value="Nudix"/>
    <property type="match status" value="1"/>
</dbReference>
<dbReference type="PANTHER" id="PTHR43046">
    <property type="entry name" value="GDP-MANNOSE MANNOSYL HYDROLASE"/>
    <property type="match status" value="1"/>
</dbReference>
<dbReference type="RefSeq" id="WP_011231274.1">
    <property type="nucleotide sequence ID" value="NZ_CP133077.1"/>
</dbReference>
<dbReference type="PRINTS" id="PR00502">
    <property type="entry name" value="NUDIXFAMILY"/>
</dbReference>
<protein>
    <submittedName>
        <fullName evidence="5">NUDIX domain protein</fullName>
    </submittedName>
</protein>
<dbReference type="PANTHER" id="PTHR43046:SF2">
    <property type="entry name" value="8-OXO-DGTP DIPHOSPHATASE-RELATED"/>
    <property type="match status" value="1"/>
</dbReference>
<dbReference type="OrthoDB" id="9787476at2"/>
<proteinExistence type="inferred from homology"/>
<comment type="cofactor">
    <cofactor evidence="1">
        <name>Mg(2+)</name>
        <dbReference type="ChEBI" id="CHEBI:18420"/>
    </cofactor>
</comment>
<dbReference type="InterPro" id="IPR015797">
    <property type="entry name" value="NUDIX_hydrolase-like_dom_sf"/>
</dbReference>
<dbReference type="Pfam" id="PF00293">
    <property type="entry name" value="NUDIX"/>
    <property type="match status" value="1"/>
</dbReference>
<dbReference type="Gene3D" id="3.90.79.10">
    <property type="entry name" value="Nucleoside Triphosphate Pyrophosphohydrolase"/>
    <property type="match status" value="1"/>
</dbReference>
<reference evidence="5 6" key="1">
    <citation type="submission" date="2015-01" db="EMBL/GenBank/DDBJ databases">
        <authorList>
            <person name="Filippidou S."/>
            <person name="Jeanneret N."/>
            <person name="Russel-Delif L."/>
            <person name="Junier T."/>
            <person name="Wunderlin T."/>
            <person name="Molina V."/>
            <person name="Johnson S.L."/>
            <person name="Davenport K.W."/>
            <person name="Chain P.S."/>
            <person name="Dorador C."/>
            <person name="Junier P."/>
        </authorList>
    </citation>
    <scope>NUCLEOTIDE SEQUENCE [LARGE SCALE GENOMIC DNA]</scope>
    <source>
        <strain evidence="5 6">Et7/4</strain>
    </source>
</reference>
<dbReference type="EMBL" id="JYBP01000003">
    <property type="protein sequence ID" value="KJE26130.1"/>
    <property type="molecule type" value="Genomic_DNA"/>
</dbReference>
<feature type="domain" description="Nudix hydrolase" evidence="4">
    <location>
        <begin position="15"/>
        <end position="148"/>
    </location>
</feature>
<dbReference type="AlphaFoldDB" id="A0A0D8BPR6"/>
<evidence type="ECO:0000313" key="6">
    <source>
        <dbReference type="Proteomes" id="UP000032522"/>
    </source>
</evidence>
<dbReference type="CDD" id="cd04677">
    <property type="entry name" value="NUDIX_Hydrolase"/>
    <property type="match status" value="1"/>
</dbReference>
<evidence type="ECO:0000256" key="2">
    <source>
        <dbReference type="ARBA" id="ARBA00022801"/>
    </source>
</evidence>
<dbReference type="InterPro" id="IPR020476">
    <property type="entry name" value="Nudix_hydrolase"/>
</dbReference>
<evidence type="ECO:0000259" key="4">
    <source>
        <dbReference type="PROSITE" id="PS51462"/>
    </source>
</evidence>
<organism evidence="5 6">
    <name type="scientific">Geobacillus kaustophilus</name>
    <dbReference type="NCBI Taxonomy" id="1462"/>
    <lineage>
        <taxon>Bacteria</taxon>
        <taxon>Bacillati</taxon>
        <taxon>Bacillota</taxon>
        <taxon>Bacilli</taxon>
        <taxon>Bacillales</taxon>
        <taxon>Anoxybacillaceae</taxon>
        <taxon>Geobacillus</taxon>
        <taxon>Geobacillus thermoleovorans group</taxon>
    </lineage>
</organism>
<dbReference type="PROSITE" id="PS51462">
    <property type="entry name" value="NUDIX"/>
    <property type="match status" value="1"/>
</dbReference>
<evidence type="ECO:0000256" key="1">
    <source>
        <dbReference type="ARBA" id="ARBA00001946"/>
    </source>
</evidence>
<dbReference type="InterPro" id="IPR000086">
    <property type="entry name" value="NUDIX_hydrolase_dom"/>
</dbReference>
<dbReference type="InterPro" id="IPR020084">
    <property type="entry name" value="NUDIX_hydrolase_CS"/>
</dbReference>
<comment type="similarity">
    <text evidence="3">Belongs to the Nudix hydrolase family.</text>
</comment>
<name>A0A0D8BPR6_GEOKU</name>
<dbReference type="PROSITE" id="PS00893">
    <property type="entry name" value="NUDIX_BOX"/>
    <property type="match status" value="1"/>
</dbReference>